<feature type="region of interest" description="Disordered" evidence="1">
    <location>
        <begin position="1"/>
        <end position="45"/>
    </location>
</feature>
<accession>A0ABC9GDG6</accession>
<feature type="compositionally biased region" description="Polar residues" evidence="1">
    <location>
        <begin position="611"/>
        <end position="626"/>
    </location>
</feature>
<organism evidence="2 3">
    <name type="scientific">Urochloa decumbens</name>
    <dbReference type="NCBI Taxonomy" id="240449"/>
    <lineage>
        <taxon>Eukaryota</taxon>
        <taxon>Viridiplantae</taxon>
        <taxon>Streptophyta</taxon>
        <taxon>Embryophyta</taxon>
        <taxon>Tracheophyta</taxon>
        <taxon>Spermatophyta</taxon>
        <taxon>Magnoliopsida</taxon>
        <taxon>Liliopsida</taxon>
        <taxon>Poales</taxon>
        <taxon>Poaceae</taxon>
        <taxon>PACMAD clade</taxon>
        <taxon>Panicoideae</taxon>
        <taxon>Panicodae</taxon>
        <taxon>Paniceae</taxon>
        <taxon>Melinidinae</taxon>
        <taxon>Urochloa</taxon>
    </lineage>
</organism>
<name>A0ABC9GDG6_9POAL</name>
<sequence length="1045" mass="115336">MPHVNQNQRDGLDDSYKEFDEDFDDQSDDDDSCDERQSQREQEPSLQMLDDDVLFGFLKKMACTAFRQLITSAVGPSGFEISVDNVVNTTSCGTSDARVTGTRLNTNYFSEIVESLSPQKRTVIETYGFKSLLLFDKCAIPLPFASWIADHMQVNSSDIVVRNKSIPITTHTVRDVLGIPLGGRPIRKSDSEKGKRGFLGMLKLTSLPTVKAFGDKLLKDDISDEDELVRSFLIVALATFLCPNASPYPSTEYLLPLVAVKSAEKWDWSKFVHYWLFKQIRKYHSRKKKPQHQTRTLGGCLYLICVAYLDFLAFGPHDQLPSTLPRITVWKKDMIKQFSELDRVDGNVFGKRPVSSRISVLISLSISILPLKSTCFARKVASRTPSPVCIPDGSNFKKVLLERVPANFSPETLDDVTALYMKHVSAPIDTPSEYAQNIILDIIHYFYHRSQIDKSPEHNQSTNNGETIGSKCALNNELHDISGATGNCHGPEDHFFDGYNDNVLNDGVSHIDEPEESVPSPFKNVGDPIVHGPSKNKSVSENDHTPPALHDNVVVNDQASGKTDCNPHGANTEPPLSDKDNGIMSGDTEIVPSSGNDTQSQHLSIAETEKISSSSPDLSNSGVLSQGNKRSFSDTVADAVGHSVAGCTRTRPNSMSPRVPLSEIQIKENPEGILRNNRTKILVTRKRKSLVCPSEEVFHVDDDIESSKEDVAEAVQEIQRQYTDHIVKDRHNKFEVDGSNPEHRAQKITCQRAQTSIPAHAHDGALHKIRQLLSEVLDKNSNQIAASAASATPSSRTPVEVRPGNSASFDHLLTADISSHGSRHLDPPSVNTRVAGSSGVLKEKSAGIGPSNCVKMFESKVSASEKLTLWDFPVPSFSLGIDFDDDKPVPNQEEMCQPTTGARNFSSTSNHSSSAKSVMYLDKVKSRHNKHLNCGNSVVRGTGSSDCIDDDDVRELRPDDVQMKPIKFDTTPTPDLHFSRAVTPQPIPLIVINSQGKATLNAPPQSPEVLVTGQRFVETKGPPEVAIIWRIQFQDQLQQNGSRHK</sequence>
<feature type="compositionally biased region" description="Polar residues" evidence="1">
    <location>
        <begin position="591"/>
        <end position="603"/>
    </location>
</feature>
<keyword evidence="3" id="KW-1185">Reference proteome</keyword>
<feature type="compositionally biased region" description="Acidic residues" evidence="1">
    <location>
        <begin position="19"/>
        <end position="33"/>
    </location>
</feature>
<dbReference type="Proteomes" id="UP001497457">
    <property type="component" value="Chromosome 9rd"/>
</dbReference>
<gene>
    <name evidence="2" type="ORF">URODEC1_LOCUS115317</name>
</gene>
<feature type="region of interest" description="Disordered" evidence="1">
    <location>
        <begin position="787"/>
        <end position="806"/>
    </location>
</feature>
<feature type="region of interest" description="Disordered" evidence="1">
    <location>
        <begin position="818"/>
        <end position="839"/>
    </location>
</feature>
<evidence type="ECO:0000313" key="2">
    <source>
        <dbReference type="EMBL" id="CAL5093307.1"/>
    </source>
</evidence>
<evidence type="ECO:0000313" key="3">
    <source>
        <dbReference type="Proteomes" id="UP001497457"/>
    </source>
</evidence>
<dbReference type="AlphaFoldDB" id="A0ABC9GDG6"/>
<evidence type="ECO:0000256" key="1">
    <source>
        <dbReference type="SAM" id="MobiDB-lite"/>
    </source>
</evidence>
<dbReference type="PANTHER" id="PTHR34835:SF60">
    <property type="entry name" value="OS10G0490300 PROTEIN"/>
    <property type="match status" value="1"/>
</dbReference>
<feature type="compositionally biased region" description="Basic and acidic residues" evidence="1">
    <location>
        <begin position="34"/>
        <end position="43"/>
    </location>
</feature>
<dbReference type="PANTHER" id="PTHR34835">
    <property type="entry name" value="OS07G0283600 PROTEIN-RELATED"/>
    <property type="match status" value="1"/>
</dbReference>
<protein>
    <submittedName>
        <fullName evidence="2">Uncharacterized protein</fullName>
    </submittedName>
</protein>
<dbReference type="EMBL" id="OZ075119">
    <property type="protein sequence ID" value="CAL5093307.1"/>
    <property type="molecule type" value="Genomic_DNA"/>
</dbReference>
<proteinExistence type="predicted"/>
<feature type="region of interest" description="Disordered" evidence="1">
    <location>
        <begin position="507"/>
        <end position="626"/>
    </location>
</feature>
<reference evidence="2" key="1">
    <citation type="submission" date="2024-10" db="EMBL/GenBank/DDBJ databases">
        <authorList>
            <person name="Ryan C."/>
        </authorList>
    </citation>
    <scope>NUCLEOTIDE SEQUENCE [LARGE SCALE GENOMIC DNA]</scope>
</reference>